<evidence type="ECO:0000256" key="1">
    <source>
        <dbReference type="SAM" id="MobiDB-lite"/>
    </source>
</evidence>
<name>A0A5C6P0H7_9TELE</name>
<proteinExistence type="predicted"/>
<sequence length="70" mass="7523">MLASAASEVPRGQCEVDKVCGLTTREPTSTQPTSPEVRTSTVTSSSPLPSVAPSKPLPEHWLENLAHLRR</sequence>
<feature type="region of interest" description="Disordered" evidence="1">
    <location>
        <begin position="1"/>
        <end position="70"/>
    </location>
</feature>
<organism evidence="2 3">
    <name type="scientific">Takifugu flavidus</name>
    <name type="common">sansaifugu</name>
    <dbReference type="NCBI Taxonomy" id="433684"/>
    <lineage>
        <taxon>Eukaryota</taxon>
        <taxon>Metazoa</taxon>
        <taxon>Chordata</taxon>
        <taxon>Craniata</taxon>
        <taxon>Vertebrata</taxon>
        <taxon>Euteleostomi</taxon>
        <taxon>Actinopterygii</taxon>
        <taxon>Neopterygii</taxon>
        <taxon>Teleostei</taxon>
        <taxon>Neoteleostei</taxon>
        <taxon>Acanthomorphata</taxon>
        <taxon>Eupercaria</taxon>
        <taxon>Tetraodontiformes</taxon>
        <taxon>Tetradontoidea</taxon>
        <taxon>Tetraodontidae</taxon>
        <taxon>Takifugu</taxon>
    </lineage>
</organism>
<reference evidence="2 3" key="1">
    <citation type="submission" date="2019-04" db="EMBL/GenBank/DDBJ databases">
        <title>Chromosome genome assembly for Takifugu flavidus.</title>
        <authorList>
            <person name="Xiao S."/>
        </authorList>
    </citation>
    <scope>NUCLEOTIDE SEQUENCE [LARGE SCALE GENOMIC DNA]</scope>
    <source>
        <strain evidence="2">HTHZ2018</strain>
        <tissue evidence="2">Muscle</tissue>
    </source>
</reference>
<dbReference type="EMBL" id="RHFK02000007">
    <property type="protein sequence ID" value="TWW73274.1"/>
    <property type="molecule type" value="Genomic_DNA"/>
</dbReference>
<comment type="caution">
    <text evidence="2">The sequence shown here is derived from an EMBL/GenBank/DDBJ whole genome shotgun (WGS) entry which is preliminary data.</text>
</comment>
<feature type="compositionally biased region" description="Low complexity" evidence="1">
    <location>
        <begin position="32"/>
        <end position="54"/>
    </location>
</feature>
<keyword evidence="3" id="KW-1185">Reference proteome</keyword>
<gene>
    <name evidence="2" type="ORF">D4764_15G0006680</name>
</gene>
<protein>
    <submittedName>
        <fullName evidence="2">Uncharacterized protein</fullName>
    </submittedName>
</protein>
<dbReference type="AlphaFoldDB" id="A0A5C6P0H7"/>
<dbReference type="Proteomes" id="UP000324091">
    <property type="component" value="Chromosome 15"/>
</dbReference>
<evidence type="ECO:0000313" key="2">
    <source>
        <dbReference type="EMBL" id="TWW73274.1"/>
    </source>
</evidence>
<evidence type="ECO:0000313" key="3">
    <source>
        <dbReference type="Proteomes" id="UP000324091"/>
    </source>
</evidence>
<accession>A0A5C6P0H7</accession>